<feature type="transmembrane region" description="Helical" evidence="6">
    <location>
        <begin position="470"/>
        <end position="491"/>
    </location>
</feature>
<evidence type="ECO:0000313" key="9">
    <source>
        <dbReference type="Proteomes" id="UP001150879"/>
    </source>
</evidence>
<dbReference type="PANTHER" id="PTHR12223:SF28">
    <property type="entry name" value="LECTIN, MANNOSE BINDING 1 LIKE"/>
    <property type="match status" value="1"/>
</dbReference>
<accession>A0A9W9JP95</accession>
<keyword evidence="9" id="KW-1185">Reference proteome</keyword>
<evidence type="ECO:0000256" key="1">
    <source>
        <dbReference type="ARBA" id="ARBA00004479"/>
    </source>
</evidence>
<evidence type="ECO:0000256" key="2">
    <source>
        <dbReference type="ARBA" id="ARBA00022692"/>
    </source>
</evidence>
<dbReference type="InterPro" id="IPR051136">
    <property type="entry name" value="Intracellular_Lectin-GPT"/>
</dbReference>
<keyword evidence="5 6" id="KW-0472">Membrane</keyword>
<evidence type="ECO:0000256" key="5">
    <source>
        <dbReference type="ARBA" id="ARBA00023136"/>
    </source>
</evidence>
<dbReference type="GO" id="GO:0000139">
    <property type="term" value="C:Golgi membrane"/>
    <property type="evidence" value="ECO:0007669"/>
    <property type="project" value="TreeGrafter"/>
</dbReference>
<dbReference type="GO" id="GO:0005537">
    <property type="term" value="F:D-mannose binding"/>
    <property type="evidence" value="ECO:0007669"/>
    <property type="project" value="TreeGrafter"/>
</dbReference>
<dbReference type="GO" id="GO:0005793">
    <property type="term" value="C:endoplasmic reticulum-Golgi intermediate compartment"/>
    <property type="evidence" value="ECO:0007669"/>
    <property type="project" value="TreeGrafter"/>
</dbReference>
<evidence type="ECO:0000256" key="6">
    <source>
        <dbReference type="SAM" id="Phobius"/>
    </source>
</evidence>
<dbReference type="PROSITE" id="PS51328">
    <property type="entry name" value="L_LECTIN_LIKE"/>
    <property type="match status" value="1"/>
</dbReference>
<dbReference type="GO" id="GO:0005789">
    <property type="term" value="C:endoplasmic reticulum membrane"/>
    <property type="evidence" value="ECO:0007669"/>
    <property type="project" value="TreeGrafter"/>
</dbReference>
<dbReference type="OrthoDB" id="10265193at2759"/>
<dbReference type="InterPro" id="IPR013320">
    <property type="entry name" value="ConA-like_dom_sf"/>
</dbReference>
<dbReference type="Proteomes" id="UP001150879">
    <property type="component" value="Unassembled WGS sequence"/>
</dbReference>
<evidence type="ECO:0000259" key="7">
    <source>
        <dbReference type="PROSITE" id="PS51328"/>
    </source>
</evidence>
<keyword evidence="4 6" id="KW-1133">Transmembrane helix</keyword>
<keyword evidence="2 6" id="KW-0812">Transmembrane</keyword>
<gene>
    <name evidence="8" type="ORF">N7472_005789</name>
</gene>
<dbReference type="InterPro" id="IPR005052">
    <property type="entry name" value="Lectin_leg"/>
</dbReference>
<reference evidence="8" key="2">
    <citation type="journal article" date="2023" name="IMA Fungus">
        <title>Comparative genomic study of the Penicillium genus elucidates a diverse pangenome and 15 lateral gene transfer events.</title>
        <authorList>
            <person name="Petersen C."/>
            <person name="Sorensen T."/>
            <person name="Nielsen M.R."/>
            <person name="Sondergaard T.E."/>
            <person name="Sorensen J.L."/>
            <person name="Fitzpatrick D.A."/>
            <person name="Frisvad J.C."/>
            <person name="Nielsen K.L."/>
        </authorList>
    </citation>
    <scope>NUCLEOTIDE SEQUENCE</scope>
    <source>
        <strain evidence="8">IBT 16849</strain>
    </source>
</reference>
<proteinExistence type="predicted"/>
<sequence length="503" mass="54737">MDFTDVGIRHTILNSVQLHHFIDFSPSAAVIAKEARLCIIAIVVGWVTTSVQLLIAAPQTANPYQHQASPSIKIHNMMRTLASLALLAVGATAQIIDSSSFGVGPKLSPNRDSIPGWAIGGEGHEPSMLSDKLILTPPYPGNTRGSAWAQSPVSQSEWSAEFQFRASGPERAGGILQLWYTKDGQSRIGTSSIYTVGKFDGFALVIDTHGGRGGSVRGFLNDGTVDYKSHNSPDNLAFGHCDYSYRNLGRPSIVKLKHTSSIFEVTIDDKLCFSTNKVTLPAGNTFGITAATPENPDSFEIFKFILQSATSQGSKIPSNQGSTAQQPIVNQIPDQPAQPIINSGTEVTMNGLAAQLADLSGRMQLAGKATNIILQEIKSQAQKADERHAELVQKSLAQDRQLAQFDSRLSRVELALQSVQSELKSVAMQSKDYSGRFNQLHETLRSSHLSLSENLQGHLLSVITASSPRMGFFIFLLIAFQVVLVISYVIYKRRRANMPKKFL</sequence>
<dbReference type="PANTHER" id="PTHR12223">
    <property type="entry name" value="VESICULAR MANNOSE-BINDING LECTIN"/>
    <property type="match status" value="1"/>
</dbReference>
<evidence type="ECO:0000313" key="8">
    <source>
        <dbReference type="EMBL" id="KAJ5200585.1"/>
    </source>
</evidence>
<dbReference type="CDD" id="cd06903">
    <property type="entry name" value="lectin_EMP46_EMP47"/>
    <property type="match status" value="1"/>
</dbReference>
<dbReference type="Gene3D" id="2.60.120.200">
    <property type="match status" value="1"/>
</dbReference>
<evidence type="ECO:0000256" key="3">
    <source>
        <dbReference type="ARBA" id="ARBA00022729"/>
    </source>
</evidence>
<dbReference type="InterPro" id="IPR035661">
    <property type="entry name" value="EMP46/EMP47_N"/>
</dbReference>
<dbReference type="SUPFAM" id="SSF49899">
    <property type="entry name" value="Concanavalin A-like lectins/glucanases"/>
    <property type="match status" value="1"/>
</dbReference>
<dbReference type="Pfam" id="PF03388">
    <property type="entry name" value="Lectin_leg-like"/>
    <property type="match status" value="1"/>
</dbReference>
<comment type="caution">
    <text evidence="8">The sequence shown here is derived from an EMBL/GenBank/DDBJ whole genome shotgun (WGS) entry which is preliminary data.</text>
</comment>
<name>A0A9W9JP95_9EURO</name>
<keyword evidence="3" id="KW-0732">Signal</keyword>
<dbReference type="GO" id="GO:0030134">
    <property type="term" value="C:COPII-coated ER to Golgi transport vesicle"/>
    <property type="evidence" value="ECO:0007669"/>
    <property type="project" value="TreeGrafter"/>
</dbReference>
<comment type="subcellular location">
    <subcellularLocation>
        <location evidence="1">Membrane</location>
        <topology evidence="1">Single-pass type I membrane protein</topology>
    </subcellularLocation>
</comment>
<reference evidence="8" key="1">
    <citation type="submission" date="2022-11" db="EMBL/GenBank/DDBJ databases">
        <authorList>
            <person name="Petersen C."/>
        </authorList>
    </citation>
    <scope>NUCLEOTIDE SEQUENCE</scope>
    <source>
        <strain evidence="8">IBT 16849</strain>
    </source>
</reference>
<protein>
    <submittedName>
        <fullName evidence="8">Concanavalin A-like lectin/glucanase subgroup</fullName>
    </submittedName>
</protein>
<feature type="domain" description="L-type lectin-like" evidence="7">
    <location>
        <begin position="93"/>
        <end position="309"/>
    </location>
</feature>
<evidence type="ECO:0000256" key="4">
    <source>
        <dbReference type="ARBA" id="ARBA00022989"/>
    </source>
</evidence>
<organism evidence="8 9">
    <name type="scientific">Penicillium cf. griseofulvum</name>
    <dbReference type="NCBI Taxonomy" id="2972120"/>
    <lineage>
        <taxon>Eukaryota</taxon>
        <taxon>Fungi</taxon>
        <taxon>Dikarya</taxon>
        <taxon>Ascomycota</taxon>
        <taxon>Pezizomycotina</taxon>
        <taxon>Eurotiomycetes</taxon>
        <taxon>Eurotiomycetidae</taxon>
        <taxon>Eurotiales</taxon>
        <taxon>Aspergillaceae</taxon>
        <taxon>Penicillium</taxon>
    </lineage>
</organism>
<dbReference type="AlphaFoldDB" id="A0A9W9JP95"/>
<dbReference type="EMBL" id="JAPQKP010000003">
    <property type="protein sequence ID" value="KAJ5200585.1"/>
    <property type="molecule type" value="Genomic_DNA"/>
</dbReference>
<dbReference type="GO" id="GO:0006888">
    <property type="term" value="P:endoplasmic reticulum to Golgi vesicle-mediated transport"/>
    <property type="evidence" value="ECO:0007669"/>
    <property type="project" value="TreeGrafter"/>
</dbReference>